<dbReference type="EMBL" id="QLNI01000019">
    <property type="protein sequence ID" value="RAM02028.1"/>
    <property type="molecule type" value="Genomic_DNA"/>
</dbReference>
<accession>A0A328FBS9</accession>
<reference evidence="1 2" key="1">
    <citation type="submission" date="2018-06" db="EMBL/GenBank/DDBJ databases">
        <title>Complete Genome Sequence of Desulfobacter hydrogenophilus (DSM3380).</title>
        <authorList>
            <person name="Marietou A."/>
            <person name="Schreiber L."/>
            <person name="Marshall I."/>
            <person name="Jorgensen B."/>
        </authorList>
    </citation>
    <scope>NUCLEOTIDE SEQUENCE [LARGE SCALE GENOMIC DNA]</scope>
    <source>
        <strain evidence="1 2">DSM 3380</strain>
    </source>
</reference>
<sequence>MQDLFYFLEKTSRQKKSTGTWPGLNCKHVNGIERQWLHFIYDLDKIYYNTLKIQYTILNCKRVGNYIFFDFYHMRMHPAGTYFKKSR</sequence>
<comment type="caution">
    <text evidence="1">The sequence shown here is derived from an EMBL/GenBank/DDBJ whole genome shotgun (WGS) entry which is preliminary data.</text>
</comment>
<protein>
    <submittedName>
        <fullName evidence="1">Uncharacterized protein</fullName>
    </submittedName>
</protein>
<proteinExistence type="predicted"/>
<gene>
    <name evidence="1" type="ORF">DO021_10425</name>
</gene>
<name>A0A328FBS9_9BACT</name>
<dbReference type="AlphaFoldDB" id="A0A328FBS9"/>
<evidence type="ECO:0000313" key="2">
    <source>
        <dbReference type="Proteomes" id="UP000248798"/>
    </source>
</evidence>
<dbReference type="Proteomes" id="UP000248798">
    <property type="component" value="Unassembled WGS sequence"/>
</dbReference>
<evidence type="ECO:0000313" key="1">
    <source>
        <dbReference type="EMBL" id="RAM02028.1"/>
    </source>
</evidence>
<organism evidence="1 2">
    <name type="scientific">Desulfobacter hydrogenophilus</name>
    <dbReference type="NCBI Taxonomy" id="2291"/>
    <lineage>
        <taxon>Bacteria</taxon>
        <taxon>Pseudomonadati</taxon>
        <taxon>Thermodesulfobacteriota</taxon>
        <taxon>Desulfobacteria</taxon>
        <taxon>Desulfobacterales</taxon>
        <taxon>Desulfobacteraceae</taxon>
        <taxon>Desulfobacter</taxon>
    </lineage>
</organism>